<evidence type="ECO:0000256" key="2">
    <source>
        <dbReference type="ARBA" id="ARBA00004926"/>
    </source>
</evidence>
<accession>A0A136Q848</accession>
<keyword evidence="9" id="KW-0408">Iron</keyword>
<feature type="domain" description="Glucose-6-phosphate isomerase prokaryote" evidence="14">
    <location>
        <begin position="33"/>
        <end position="186"/>
    </location>
</feature>
<comment type="catalytic activity">
    <reaction evidence="12 13">
        <text>alpha-D-glucose 6-phosphate = beta-D-fructose 6-phosphate</text>
        <dbReference type="Rhea" id="RHEA:11816"/>
        <dbReference type="ChEBI" id="CHEBI:57634"/>
        <dbReference type="ChEBI" id="CHEBI:58225"/>
        <dbReference type="EC" id="5.3.1.9"/>
    </reaction>
</comment>
<evidence type="ECO:0000256" key="5">
    <source>
        <dbReference type="ARBA" id="ARBA00011952"/>
    </source>
</evidence>
<dbReference type="GO" id="GO:0005737">
    <property type="term" value="C:cytoplasm"/>
    <property type="evidence" value="ECO:0007669"/>
    <property type="project" value="UniProtKB-SubCell"/>
</dbReference>
<keyword evidence="10 13" id="KW-0324">Glycolysis</keyword>
<dbReference type="InterPro" id="IPR016758">
    <property type="entry name" value="G6P_isomerase_archaea/bacteria"/>
</dbReference>
<evidence type="ECO:0000256" key="13">
    <source>
        <dbReference type="PIRNR" id="PIRNR019325"/>
    </source>
</evidence>
<evidence type="ECO:0000256" key="4">
    <source>
        <dbReference type="ARBA" id="ARBA00011738"/>
    </source>
</evidence>
<keyword evidence="6 13" id="KW-0312">Gluconeogenesis</keyword>
<comment type="subcellular location">
    <subcellularLocation>
        <location evidence="1 13">Cytoplasm</location>
    </subcellularLocation>
</comment>
<reference evidence="15 16" key="1">
    <citation type="submission" date="2016-02" db="EMBL/GenBank/DDBJ databases">
        <authorList>
            <person name="Wen L."/>
            <person name="He K."/>
            <person name="Yang H."/>
        </authorList>
    </citation>
    <scope>NUCLEOTIDE SEQUENCE [LARGE SCALE GENOMIC DNA]</scope>
    <source>
        <strain evidence="15 16">DSM 22607</strain>
    </source>
</reference>
<dbReference type="GO" id="GO:0005506">
    <property type="term" value="F:iron ion binding"/>
    <property type="evidence" value="ECO:0007669"/>
    <property type="project" value="UniProtKB-UniRule"/>
</dbReference>
<dbReference type="InterPro" id="IPR011051">
    <property type="entry name" value="RmlC_Cupin_sf"/>
</dbReference>
<evidence type="ECO:0000256" key="10">
    <source>
        <dbReference type="ARBA" id="ARBA00023152"/>
    </source>
</evidence>
<keyword evidence="7 13" id="KW-0963">Cytoplasm</keyword>
<proteinExistence type="inferred from homology"/>
<dbReference type="Gene3D" id="2.60.120.10">
    <property type="entry name" value="Jelly Rolls"/>
    <property type="match status" value="1"/>
</dbReference>
<dbReference type="UniPathway" id="UPA00109">
    <property type="reaction ID" value="UER00181"/>
</dbReference>
<evidence type="ECO:0000256" key="9">
    <source>
        <dbReference type="ARBA" id="ARBA00023004"/>
    </source>
</evidence>
<comment type="similarity">
    <text evidence="3 13">Belongs to the archaeal-type GPI family.</text>
</comment>
<dbReference type="Pfam" id="PF06560">
    <property type="entry name" value="GPI"/>
    <property type="match status" value="1"/>
</dbReference>
<protein>
    <recommendedName>
        <fullName evidence="5 13">Glucose-6-phosphate isomerase</fullName>
        <ecNumber evidence="5 13">5.3.1.9</ecNumber>
    </recommendedName>
</protein>
<evidence type="ECO:0000256" key="3">
    <source>
        <dbReference type="ARBA" id="ARBA00006542"/>
    </source>
</evidence>
<dbReference type="GO" id="GO:0004347">
    <property type="term" value="F:glucose-6-phosphate isomerase activity"/>
    <property type="evidence" value="ECO:0007669"/>
    <property type="project" value="UniProtKB-UniRule"/>
</dbReference>
<evidence type="ECO:0000256" key="11">
    <source>
        <dbReference type="ARBA" id="ARBA00023235"/>
    </source>
</evidence>
<dbReference type="PATRIC" id="fig|626937.4.peg.373"/>
<evidence type="ECO:0000256" key="12">
    <source>
        <dbReference type="ARBA" id="ARBA00029321"/>
    </source>
</evidence>
<evidence type="ECO:0000256" key="6">
    <source>
        <dbReference type="ARBA" id="ARBA00022432"/>
    </source>
</evidence>
<evidence type="ECO:0000256" key="7">
    <source>
        <dbReference type="ARBA" id="ARBA00022490"/>
    </source>
</evidence>
<dbReference type="RefSeq" id="WP_066523641.1">
    <property type="nucleotide sequence ID" value="NZ_CABMOF010000026.1"/>
</dbReference>
<dbReference type="STRING" id="626937.HMPREF3293_00378"/>
<evidence type="ECO:0000259" key="14">
    <source>
        <dbReference type="Pfam" id="PF06560"/>
    </source>
</evidence>
<dbReference type="CDD" id="cd02218">
    <property type="entry name" value="cupin_PGI"/>
    <property type="match status" value="1"/>
</dbReference>
<name>A0A136Q848_9FIRM</name>
<evidence type="ECO:0000256" key="1">
    <source>
        <dbReference type="ARBA" id="ARBA00004496"/>
    </source>
</evidence>
<dbReference type="PIRSF" id="PIRSF019325">
    <property type="entry name" value="Glucose-6-phosphate_isomerase"/>
    <property type="match status" value="1"/>
</dbReference>
<dbReference type="AlphaFoldDB" id="A0A136Q848"/>
<dbReference type="GO" id="GO:0006094">
    <property type="term" value="P:gluconeogenesis"/>
    <property type="evidence" value="ECO:0007669"/>
    <property type="project" value="UniProtKB-UniRule"/>
</dbReference>
<dbReference type="InterPro" id="IPR014710">
    <property type="entry name" value="RmlC-like_jellyroll"/>
</dbReference>
<dbReference type="SUPFAM" id="SSF51182">
    <property type="entry name" value="RmlC-like cupins"/>
    <property type="match status" value="1"/>
</dbReference>
<keyword evidence="11 13" id="KW-0413">Isomerase</keyword>
<dbReference type="OrthoDB" id="5592106at2"/>
<evidence type="ECO:0000256" key="8">
    <source>
        <dbReference type="ARBA" id="ARBA00022723"/>
    </source>
</evidence>
<comment type="caution">
    <text evidence="15">The sequence shown here is derived from an EMBL/GenBank/DDBJ whole genome shotgun (WGS) entry which is preliminary data.</text>
</comment>
<evidence type="ECO:0000313" key="15">
    <source>
        <dbReference type="EMBL" id="KXK66756.1"/>
    </source>
</evidence>
<sequence>MGNAEKFDWVRGFTCDFDLINGLSKTAESTKRYLSQMKGMYADDAAFDKMLEGGNDPLVYEFYEMGAPELPGDLAFGTSITYPGKVGDEYFMTKGHFHTILDTGEVYYCLSGHGYMLLESPEGDWSLQEMTAGEAVYVPKRYAHRSINIGDTPLVTFFVFRGDAGHDYGTIETKGYRNLVVEKDGKAVAVPNPKWGE</sequence>
<dbReference type="EMBL" id="LSZW01000031">
    <property type="protein sequence ID" value="KXK66756.1"/>
    <property type="molecule type" value="Genomic_DNA"/>
</dbReference>
<dbReference type="Proteomes" id="UP000070366">
    <property type="component" value="Unassembled WGS sequence"/>
</dbReference>
<organism evidence="15 16">
    <name type="scientific">Christensenella minuta</name>
    <dbReference type="NCBI Taxonomy" id="626937"/>
    <lineage>
        <taxon>Bacteria</taxon>
        <taxon>Bacillati</taxon>
        <taxon>Bacillota</taxon>
        <taxon>Clostridia</taxon>
        <taxon>Christensenellales</taxon>
        <taxon>Christensenellaceae</taxon>
        <taxon>Christensenella</taxon>
    </lineage>
</organism>
<comment type="pathway">
    <text evidence="2">Carbohydrate degradation; glycolysis; D-glyceraldehyde 3-phosphate and glycerone phosphate from D-glucose: step 2/4.</text>
</comment>
<gene>
    <name evidence="15" type="ORF">HMPREF3293_00378</name>
</gene>
<comment type="subunit">
    <text evidence="4 13">Homodimer.</text>
</comment>
<dbReference type="EC" id="5.3.1.9" evidence="5 13"/>
<dbReference type="GO" id="GO:0006096">
    <property type="term" value="P:glycolytic process"/>
    <property type="evidence" value="ECO:0007669"/>
    <property type="project" value="UniProtKB-UniRule"/>
</dbReference>
<keyword evidence="16" id="KW-1185">Reference proteome</keyword>
<dbReference type="InterPro" id="IPR010551">
    <property type="entry name" value="G6P_isomerase_prok"/>
</dbReference>
<dbReference type="KEGG" id="cmiu:B1H56_03055"/>
<keyword evidence="8" id="KW-0479">Metal-binding</keyword>
<evidence type="ECO:0000313" key="16">
    <source>
        <dbReference type="Proteomes" id="UP000070366"/>
    </source>
</evidence>